<evidence type="ECO:0000313" key="3">
    <source>
        <dbReference type="Proteomes" id="UP000800036"/>
    </source>
</evidence>
<feature type="signal peptide" evidence="1">
    <location>
        <begin position="1"/>
        <end position="20"/>
    </location>
</feature>
<reference evidence="2" key="1">
    <citation type="journal article" date="2020" name="Stud. Mycol.">
        <title>101 Dothideomycetes genomes: a test case for predicting lifestyles and emergence of pathogens.</title>
        <authorList>
            <person name="Haridas S."/>
            <person name="Albert R."/>
            <person name="Binder M."/>
            <person name="Bloem J."/>
            <person name="Labutti K."/>
            <person name="Salamov A."/>
            <person name="Andreopoulos B."/>
            <person name="Baker S."/>
            <person name="Barry K."/>
            <person name="Bills G."/>
            <person name="Bluhm B."/>
            <person name="Cannon C."/>
            <person name="Castanera R."/>
            <person name="Culley D."/>
            <person name="Daum C."/>
            <person name="Ezra D."/>
            <person name="Gonzalez J."/>
            <person name="Henrissat B."/>
            <person name="Kuo A."/>
            <person name="Liang C."/>
            <person name="Lipzen A."/>
            <person name="Lutzoni F."/>
            <person name="Magnuson J."/>
            <person name="Mondo S."/>
            <person name="Nolan M."/>
            <person name="Ohm R."/>
            <person name="Pangilinan J."/>
            <person name="Park H.-J."/>
            <person name="Ramirez L."/>
            <person name="Alfaro M."/>
            <person name="Sun H."/>
            <person name="Tritt A."/>
            <person name="Yoshinaga Y."/>
            <person name="Zwiers L.-H."/>
            <person name="Turgeon B."/>
            <person name="Goodwin S."/>
            <person name="Spatafora J."/>
            <person name="Crous P."/>
            <person name="Grigoriev I."/>
        </authorList>
    </citation>
    <scope>NUCLEOTIDE SEQUENCE</scope>
    <source>
        <strain evidence="2">CBS 107.79</strain>
    </source>
</reference>
<dbReference type="AlphaFoldDB" id="A0A6A5VNF0"/>
<feature type="chain" id="PRO_5025684833" evidence="1">
    <location>
        <begin position="21"/>
        <end position="113"/>
    </location>
</feature>
<keyword evidence="3" id="KW-1185">Reference proteome</keyword>
<dbReference type="Proteomes" id="UP000800036">
    <property type="component" value="Unassembled WGS sequence"/>
</dbReference>
<keyword evidence="1" id="KW-0732">Signal</keyword>
<sequence length="113" mass="12341">MRLTLLALATAITATPFLWAENAAVTTPISSISAIPTRNATRTRHHNHHKEPTPTFKLECNCQKPIIPVGQINPKELCEYNYFLNMACFHQAQGGCASPTLARRVGKGASQIA</sequence>
<dbReference type="OrthoDB" id="3783411at2759"/>
<protein>
    <submittedName>
        <fullName evidence="2">Uncharacterized protein</fullName>
    </submittedName>
</protein>
<organism evidence="2 3">
    <name type="scientific">Bimuria novae-zelandiae CBS 107.79</name>
    <dbReference type="NCBI Taxonomy" id="1447943"/>
    <lineage>
        <taxon>Eukaryota</taxon>
        <taxon>Fungi</taxon>
        <taxon>Dikarya</taxon>
        <taxon>Ascomycota</taxon>
        <taxon>Pezizomycotina</taxon>
        <taxon>Dothideomycetes</taxon>
        <taxon>Pleosporomycetidae</taxon>
        <taxon>Pleosporales</taxon>
        <taxon>Massarineae</taxon>
        <taxon>Didymosphaeriaceae</taxon>
        <taxon>Bimuria</taxon>
    </lineage>
</organism>
<name>A0A6A5VNF0_9PLEO</name>
<evidence type="ECO:0000256" key="1">
    <source>
        <dbReference type="SAM" id="SignalP"/>
    </source>
</evidence>
<dbReference type="EMBL" id="ML976666">
    <property type="protein sequence ID" value="KAF1976486.1"/>
    <property type="molecule type" value="Genomic_DNA"/>
</dbReference>
<evidence type="ECO:0000313" key="2">
    <source>
        <dbReference type="EMBL" id="KAF1976486.1"/>
    </source>
</evidence>
<proteinExistence type="predicted"/>
<gene>
    <name evidence="2" type="ORF">BU23DRAFT_565658</name>
</gene>
<accession>A0A6A5VNF0</accession>